<proteinExistence type="predicted"/>
<protein>
    <submittedName>
        <fullName evidence="2">3083_t:CDS:1</fullName>
    </submittedName>
</protein>
<organism evidence="2 3">
    <name type="scientific">Paraglomus occultum</name>
    <dbReference type="NCBI Taxonomy" id="144539"/>
    <lineage>
        <taxon>Eukaryota</taxon>
        <taxon>Fungi</taxon>
        <taxon>Fungi incertae sedis</taxon>
        <taxon>Mucoromycota</taxon>
        <taxon>Glomeromycotina</taxon>
        <taxon>Glomeromycetes</taxon>
        <taxon>Paraglomerales</taxon>
        <taxon>Paraglomeraceae</taxon>
        <taxon>Paraglomus</taxon>
    </lineage>
</organism>
<gene>
    <name evidence="2" type="ORF">POCULU_LOCUS4951</name>
</gene>
<comment type="caution">
    <text evidence="2">The sequence shown here is derived from an EMBL/GenBank/DDBJ whole genome shotgun (WGS) entry which is preliminary data.</text>
</comment>
<feature type="chain" id="PRO_5040327538" evidence="1">
    <location>
        <begin position="24"/>
        <end position="188"/>
    </location>
</feature>
<evidence type="ECO:0000313" key="3">
    <source>
        <dbReference type="Proteomes" id="UP000789572"/>
    </source>
</evidence>
<sequence length="188" mass="19914">MKSVYFLFLSVALILANLTPFDASPLEKRWNKPCCPVSRCVFTQGDIPAVAPPGFAGNTFNGYLQFVQSPRPTLQIDGIINIFGTVNGPIEGVYDVHVADCSTANTTTPGDPAILDLDFASFNQPIFSASTVSIADIQNQCCFVVDEFSTNERILGIAPVIPVVDCANITSSPVPTVTAGPSNPSSSP</sequence>
<name>A0A9N9B195_9GLOM</name>
<keyword evidence="1" id="KW-0732">Signal</keyword>
<dbReference type="Proteomes" id="UP000789572">
    <property type="component" value="Unassembled WGS sequence"/>
</dbReference>
<evidence type="ECO:0000313" key="2">
    <source>
        <dbReference type="EMBL" id="CAG8549624.1"/>
    </source>
</evidence>
<evidence type="ECO:0000256" key="1">
    <source>
        <dbReference type="SAM" id="SignalP"/>
    </source>
</evidence>
<feature type="signal peptide" evidence="1">
    <location>
        <begin position="1"/>
        <end position="23"/>
    </location>
</feature>
<dbReference type="EMBL" id="CAJVPJ010000694">
    <property type="protein sequence ID" value="CAG8549624.1"/>
    <property type="molecule type" value="Genomic_DNA"/>
</dbReference>
<reference evidence="2" key="1">
    <citation type="submission" date="2021-06" db="EMBL/GenBank/DDBJ databases">
        <authorList>
            <person name="Kallberg Y."/>
            <person name="Tangrot J."/>
            <person name="Rosling A."/>
        </authorList>
    </citation>
    <scope>NUCLEOTIDE SEQUENCE</scope>
    <source>
        <strain evidence="2">IA702</strain>
    </source>
</reference>
<accession>A0A9N9B195</accession>
<dbReference type="AlphaFoldDB" id="A0A9N9B195"/>
<keyword evidence="3" id="KW-1185">Reference proteome</keyword>